<evidence type="ECO:0000313" key="2">
    <source>
        <dbReference type="EMBL" id="CAA9273730.1"/>
    </source>
</evidence>
<reference evidence="2" key="1">
    <citation type="submission" date="2020-02" db="EMBL/GenBank/DDBJ databases">
        <authorList>
            <person name="Meier V. D."/>
        </authorList>
    </citation>
    <scope>NUCLEOTIDE SEQUENCE</scope>
    <source>
        <strain evidence="2">AVDCRST_MAG08</strain>
    </source>
</reference>
<dbReference type="PANTHER" id="PTHR28152:SF1">
    <property type="entry name" value="HYDROXYACYL-THIOESTER DEHYDRATASE TYPE 2, MITOCHONDRIAL"/>
    <property type="match status" value="1"/>
</dbReference>
<feature type="domain" description="FAS1-like dehydratase" evidence="1">
    <location>
        <begin position="77"/>
        <end position="141"/>
    </location>
</feature>
<dbReference type="InterPro" id="IPR029069">
    <property type="entry name" value="HotDog_dom_sf"/>
</dbReference>
<dbReference type="SUPFAM" id="SSF54637">
    <property type="entry name" value="Thioesterase/thiol ester dehydrase-isomerase"/>
    <property type="match status" value="2"/>
</dbReference>
<protein>
    <submittedName>
        <fullName evidence="2">COGs COG3777</fullName>
    </submittedName>
</protein>
<accession>A0A6J4JCE8</accession>
<dbReference type="EMBL" id="CADCTG010000248">
    <property type="protein sequence ID" value="CAA9273730.1"/>
    <property type="molecule type" value="Genomic_DNA"/>
</dbReference>
<dbReference type="InterPro" id="IPR052741">
    <property type="entry name" value="Mitochondrial_HTD2"/>
</dbReference>
<dbReference type="InterPro" id="IPR039569">
    <property type="entry name" value="FAS1-like_DH_region"/>
</dbReference>
<organism evidence="2">
    <name type="scientific">uncultured Acetobacteraceae bacterium</name>
    <dbReference type="NCBI Taxonomy" id="169975"/>
    <lineage>
        <taxon>Bacteria</taxon>
        <taxon>Pseudomonadati</taxon>
        <taxon>Pseudomonadota</taxon>
        <taxon>Alphaproteobacteria</taxon>
        <taxon>Acetobacterales</taxon>
        <taxon>Acetobacteraceae</taxon>
        <taxon>environmental samples</taxon>
    </lineage>
</organism>
<dbReference type="PANTHER" id="PTHR28152">
    <property type="entry name" value="HYDROXYACYL-THIOESTER DEHYDRATASE TYPE 2, MITOCHONDRIAL"/>
    <property type="match status" value="1"/>
</dbReference>
<dbReference type="Pfam" id="PF13452">
    <property type="entry name" value="FAS1_DH_region"/>
    <property type="match status" value="1"/>
</dbReference>
<dbReference type="AlphaFoldDB" id="A0A6J4JCE8"/>
<evidence type="ECO:0000259" key="1">
    <source>
        <dbReference type="Pfam" id="PF13452"/>
    </source>
</evidence>
<proteinExistence type="predicted"/>
<sequence>MSSELSPDLKAWVGRSRTVEEEVSLSSVRRIAAMLDLDPASFRSGNPLPPHWFTLFFADAARHSDLGPDGHPKPGVFLPPIPLPRRMGAGRRVRIAEPLRVGDLATRTAEVAAILPKQARTGAITVLTMRHTVRRGGDLVAVEEFDAIYREAVPPGARSAVAPPVPAPVEAAWREEKVLDPALVFRYSAVTWNAHRIHYDADYARSGEGYPAAVQNGGLTMQLLLDAATRRTPARLTGFSARLTRALYVGDLVVLAGDAVAGGKAKAWAADRDGNLCGEVEMEFA</sequence>
<name>A0A6J4JCE8_9PROT</name>
<dbReference type="GO" id="GO:0019171">
    <property type="term" value="F:(3R)-hydroxyacyl-[acyl-carrier-protein] dehydratase activity"/>
    <property type="evidence" value="ECO:0007669"/>
    <property type="project" value="TreeGrafter"/>
</dbReference>
<dbReference type="Gene3D" id="3.10.129.10">
    <property type="entry name" value="Hotdog Thioesterase"/>
    <property type="match status" value="1"/>
</dbReference>
<gene>
    <name evidence="2" type="ORF">AVDCRST_MAG08-3348</name>
</gene>